<evidence type="ECO:0000313" key="3">
    <source>
        <dbReference type="Proteomes" id="UP000243723"/>
    </source>
</evidence>
<proteinExistence type="predicted"/>
<feature type="region of interest" description="Disordered" evidence="1">
    <location>
        <begin position="1"/>
        <end position="23"/>
    </location>
</feature>
<evidence type="ECO:0000313" key="2">
    <source>
        <dbReference type="EMBL" id="PSK49440.1"/>
    </source>
</evidence>
<protein>
    <submittedName>
        <fullName evidence="2">Uncharacterized protein</fullName>
    </submittedName>
</protein>
<sequence>MDPPKTYLRAPQLDYRPPPEGPIALGNVLSDPQSPHRPIAKIPEAFSPALGNSCRLSPSIVRSRSHGGSLSTNVQAYEIVNVDAGIQLDKSMSVEYTMESLETHYYLTDPGEAAIAELKSQTAVQKAMRRPRWSRAVYIVSGLKIAKGLQIAGDRSRNQGIHLTGTLAAVPQVGLGGEIAGSRTKGEKDAYTMDHDVVLAYQLLMLKRSWNGEDVVSELHPEGAFLGDEARVEVEQDVPLAFQYVNAEEFGVPTIE</sequence>
<dbReference type="Proteomes" id="UP000243723">
    <property type="component" value="Unassembled WGS sequence"/>
</dbReference>
<dbReference type="AlphaFoldDB" id="A0A2P7ZMI5"/>
<reference evidence="2 3" key="1">
    <citation type="submission" date="2017-05" db="EMBL/GenBank/DDBJ databases">
        <title>Draft genome sequence of Elsinoe australis.</title>
        <authorList>
            <person name="Cheng Q."/>
        </authorList>
    </citation>
    <scope>NUCLEOTIDE SEQUENCE [LARGE SCALE GENOMIC DNA]</scope>
    <source>
        <strain evidence="2 3">NL1</strain>
    </source>
</reference>
<comment type="caution">
    <text evidence="2">The sequence shown here is derived from an EMBL/GenBank/DDBJ whole genome shotgun (WGS) entry which is preliminary data.</text>
</comment>
<accession>A0A2P7ZMI5</accession>
<dbReference type="EMBL" id="NHZQ01000155">
    <property type="protein sequence ID" value="PSK49440.1"/>
    <property type="molecule type" value="Genomic_DNA"/>
</dbReference>
<name>A0A2P7ZMI5_9PEZI</name>
<organism evidence="2 3">
    <name type="scientific">Elsinoe australis</name>
    <dbReference type="NCBI Taxonomy" id="40998"/>
    <lineage>
        <taxon>Eukaryota</taxon>
        <taxon>Fungi</taxon>
        <taxon>Dikarya</taxon>
        <taxon>Ascomycota</taxon>
        <taxon>Pezizomycotina</taxon>
        <taxon>Dothideomycetes</taxon>
        <taxon>Dothideomycetidae</taxon>
        <taxon>Myriangiales</taxon>
        <taxon>Elsinoaceae</taxon>
        <taxon>Elsinoe</taxon>
    </lineage>
</organism>
<evidence type="ECO:0000256" key="1">
    <source>
        <dbReference type="SAM" id="MobiDB-lite"/>
    </source>
</evidence>
<dbReference type="OrthoDB" id="4500473at2759"/>
<gene>
    <name evidence="2" type="ORF">B9Z65_8235</name>
</gene>
<keyword evidence="3" id="KW-1185">Reference proteome</keyword>